<comment type="caution">
    <text evidence="2">The sequence shown here is derived from an EMBL/GenBank/DDBJ whole genome shotgun (WGS) entry which is preliminary data.</text>
</comment>
<name>A0A9N9FDX3_9GLOM</name>
<protein>
    <submittedName>
        <fullName evidence="2">2422_t:CDS:1</fullName>
    </submittedName>
</protein>
<dbReference type="EMBL" id="CAJVPL010000774">
    <property type="protein sequence ID" value="CAG8528644.1"/>
    <property type="molecule type" value="Genomic_DNA"/>
</dbReference>
<evidence type="ECO:0000313" key="2">
    <source>
        <dbReference type="EMBL" id="CAG8528644.1"/>
    </source>
</evidence>
<keyword evidence="3" id="KW-1185">Reference proteome</keyword>
<dbReference type="AlphaFoldDB" id="A0A9N9FDX3"/>
<dbReference type="Proteomes" id="UP000789831">
    <property type="component" value="Unassembled WGS sequence"/>
</dbReference>
<gene>
    <name evidence="2" type="ORF">AGERDE_LOCUS5600</name>
</gene>
<evidence type="ECO:0000259" key="1">
    <source>
        <dbReference type="Pfam" id="PF10263"/>
    </source>
</evidence>
<organism evidence="2 3">
    <name type="scientific">Ambispora gerdemannii</name>
    <dbReference type="NCBI Taxonomy" id="144530"/>
    <lineage>
        <taxon>Eukaryota</taxon>
        <taxon>Fungi</taxon>
        <taxon>Fungi incertae sedis</taxon>
        <taxon>Mucoromycota</taxon>
        <taxon>Glomeromycotina</taxon>
        <taxon>Glomeromycetes</taxon>
        <taxon>Archaeosporales</taxon>
        <taxon>Ambisporaceae</taxon>
        <taxon>Ambispora</taxon>
    </lineage>
</organism>
<proteinExistence type="predicted"/>
<sequence length="173" mass="20179">MNIAINQQREQIKKYFNLLVAEFIKDPKHKDIKIIFQNFPGKTLKLGHTLQIKNGGGTNIPGSERTTSYPIPYQYKYEIQFLAKGYKNEDELRGVVVHEFTHLYLFSTIGKHDHDDRFYSQMERLERLIKGAEVLVDSNDIVTDPEKLAEFNQLSELLSQSLDLDDLEKNYQI</sequence>
<reference evidence="2" key="1">
    <citation type="submission" date="2021-06" db="EMBL/GenBank/DDBJ databases">
        <authorList>
            <person name="Kallberg Y."/>
            <person name="Tangrot J."/>
            <person name="Rosling A."/>
        </authorList>
    </citation>
    <scope>NUCLEOTIDE SEQUENCE</scope>
    <source>
        <strain evidence="2">MT106</strain>
    </source>
</reference>
<dbReference type="GO" id="GO:0006950">
    <property type="term" value="P:response to stress"/>
    <property type="evidence" value="ECO:0007669"/>
    <property type="project" value="UniProtKB-ARBA"/>
</dbReference>
<feature type="domain" description="SprT-like" evidence="1">
    <location>
        <begin position="75"/>
        <end position="133"/>
    </location>
</feature>
<feature type="non-terminal residue" evidence="2">
    <location>
        <position position="173"/>
    </location>
</feature>
<accession>A0A9N9FDX3</accession>
<dbReference type="Pfam" id="PF10263">
    <property type="entry name" value="SprT-like"/>
    <property type="match status" value="1"/>
</dbReference>
<dbReference type="InterPro" id="IPR006640">
    <property type="entry name" value="SprT-like_domain"/>
</dbReference>
<evidence type="ECO:0000313" key="3">
    <source>
        <dbReference type="Proteomes" id="UP000789831"/>
    </source>
</evidence>